<dbReference type="OrthoDB" id="504708at2759"/>
<proteinExistence type="predicted"/>
<comment type="caution">
    <text evidence="1">The sequence shown here is derived from an EMBL/GenBank/DDBJ whole genome shotgun (WGS) entry which is preliminary data.</text>
</comment>
<organism evidence="1 2">
    <name type="scientific">Vanilla planifolia</name>
    <name type="common">Vanilla</name>
    <dbReference type="NCBI Taxonomy" id="51239"/>
    <lineage>
        <taxon>Eukaryota</taxon>
        <taxon>Viridiplantae</taxon>
        <taxon>Streptophyta</taxon>
        <taxon>Embryophyta</taxon>
        <taxon>Tracheophyta</taxon>
        <taxon>Spermatophyta</taxon>
        <taxon>Magnoliopsida</taxon>
        <taxon>Liliopsida</taxon>
        <taxon>Asparagales</taxon>
        <taxon>Orchidaceae</taxon>
        <taxon>Vanilloideae</taxon>
        <taxon>Vanilleae</taxon>
        <taxon>Vanilla</taxon>
    </lineage>
</organism>
<evidence type="ECO:0000313" key="1">
    <source>
        <dbReference type="EMBL" id="KAG0450470.1"/>
    </source>
</evidence>
<gene>
    <name evidence="1" type="ORF">HPP92_026913</name>
</gene>
<dbReference type="AlphaFoldDB" id="A0A835PB85"/>
<evidence type="ECO:0000313" key="2">
    <source>
        <dbReference type="Proteomes" id="UP000636800"/>
    </source>
</evidence>
<dbReference type="EMBL" id="JADCNL010000112">
    <property type="protein sequence ID" value="KAG0450470.1"/>
    <property type="molecule type" value="Genomic_DNA"/>
</dbReference>
<name>A0A835PB85_VANPL</name>
<accession>A0A835PB85</accession>
<sequence>MEQSISQSISFYGQFTFTRSRNRSSARGSWAKSGSTRWREYFWVENGLDEALPLNIRYSVVYLDLLLILSWRPLYDLEPLKFCHSIQKLLEGVSRGHA</sequence>
<keyword evidence="2" id="KW-1185">Reference proteome</keyword>
<dbReference type="Proteomes" id="UP000636800">
    <property type="component" value="Unassembled WGS sequence"/>
</dbReference>
<protein>
    <submittedName>
        <fullName evidence="1">Uncharacterized protein</fullName>
    </submittedName>
</protein>
<reference evidence="1 2" key="1">
    <citation type="journal article" date="2020" name="Nat. Food">
        <title>A phased Vanilla planifolia genome enables genetic improvement of flavour and production.</title>
        <authorList>
            <person name="Hasing T."/>
            <person name="Tang H."/>
            <person name="Brym M."/>
            <person name="Khazi F."/>
            <person name="Huang T."/>
            <person name="Chambers A.H."/>
        </authorList>
    </citation>
    <scope>NUCLEOTIDE SEQUENCE [LARGE SCALE GENOMIC DNA]</scope>
    <source>
        <tissue evidence="1">Leaf</tissue>
    </source>
</reference>